<gene>
    <name evidence="2" type="ORF">KHZ85_03720</name>
</gene>
<dbReference type="AlphaFoldDB" id="A0A942W8G2"/>
<organism evidence="2 3">
    <name type="scientific">Amedibacillus dolichus</name>
    <dbReference type="NCBI Taxonomy" id="31971"/>
    <lineage>
        <taxon>Bacteria</taxon>
        <taxon>Bacillati</taxon>
        <taxon>Bacillota</taxon>
        <taxon>Erysipelotrichia</taxon>
        <taxon>Erysipelotrichales</taxon>
        <taxon>Erysipelotrichaceae</taxon>
        <taxon>Amedibacillus</taxon>
    </lineage>
</organism>
<comment type="caution">
    <text evidence="2">The sequence shown here is derived from an EMBL/GenBank/DDBJ whole genome shotgun (WGS) entry which is preliminary data.</text>
</comment>
<proteinExistence type="predicted"/>
<keyword evidence="1" id="KW-0175">Coiled coil</keyword>
<evidence type="ECO:0000313" key="2">
    <source>
        <dbReference type="EMBL" id="MBS4883853.1"/>
    </source>
</evidence>
<dbReference type="EMBL" id="JAGZMZ010000007">
    <property type="protein sequence ID" value="MBS4883853.1"/>
    <property type="molecule type" value="Genomic_DNA"/>
</dbReference>
<protein>
    <submittedName>
        <fullName evidence="2">Uncharacterized protein</fullName>
    </submittedName>
</protein>
<evidence type="ECO:0000256" key="1">
    <source>
        <dbReference type="SAM" id="Coils"/>
    </source>
</evidence>
<reference evidence="2" key="1">
    <citation type="submission" date="2021-02" db="EMBL/GenBank/DDBJ databases">
        <title>Infant gut strain persistence is associated with maternal origin, phylogeny, and functional potential including surface adhesion and iron acquisition.</title>
        <authorList>
            <person name="Lou Y.C."/>
        </authorList>
    </citation>
    <scope>NUCLEOTIDE SEQUENCE</scope>
    <source>
        <strain evidence="2">L3_108_103G1_dasL3_108_103G1_concoct_2</strain>
    </source>
</reference>
<name>A0A942W8G2_9FIRM</name>
<sequence>MKSKEYQKLYQNIKEKAPLESGVQTLVYMFLFEIIKDTNYQLLVIDRVGKKTQFVTPIGISDLVIVSDEFRFSEEHKNNIISYVEIKGIDINMYDFEEQIKGQLLSCGRILYTNGNIWKYYDIEKYIERNWGNNIDYIWHKNEYGEIKKVIYSLESIERTLAIKKSSYAHTKNNKYRVAYEKEINELKEQKIKIHKKLETLLLDFSWLQNIIDMPIIDIKLFDNDNFDVIKYMKLKSELYDVISTW</sequence>
<accession>A0A942W8G2</accession>
<dbReference type="Proteomes" id="UP000753219">
    <property type="component" value="Unassembled WGS sequence"/>
</dbReference>
<evidence type="ECO:0000313" key="3">
    <source>
        <dbReference type="Proteomes" id="UP000753219"/>
    </source>
</evidence>
<dbReference type="RefSeq" id="WP_278639873.1">
    <property type="nucleotide sequence ID" value="NZ_JAGZMZ010000007.1"/>
</dbReference>
<feature type="coiled-coil region" evidence="1">
    <location>
        <begin position="177"/>
        <end position="204"/>
    </location>
</feature>